<dbReference type="InterPro" id="IPR036461">
    <property type="entry name" value="Urease_betasu_sf"/>
</dbReference>
<dbReference type="CDD" id="cd00407">
    <property type="entry name" value="Urease_beta"/>
    <property type="match status" value="1"/>
</dbReference>
<dbReference type="OrthoDB" id="2598at2157"/>
<dbReference type="NCBIfam" id="NF009682">
    <property type="entry name" value="PRK13203.1"/>
    <property type="match status" value="1"/>
</dbReference>
<keyword evidence="2" id="KW-0963">Cytoplasm</keyword>
<dbReference type="InterPro" id="IPR050069">
    <property type="entry name" value="Urease_subunit"/>
</dbReference>
<comment type="catalytic activity">
    <reaction evidence="2">
        <text>urea + 2 H2O + H(+) = hydrogencarbonate + 2 NH4(+)</text>
        <dbReference type="Rhea" id="RHEA:20557"/>
        <dbReference type="ChEBI" id="CHEBI:15377"/>
        <dbReference type="ChEBI" id="CHEBI:15378"/>
        <dbReference type="ChEBI" id="CHEBI:16199"/>
        <dbReference type="ChEBI" id="CHEBI:17544"/>
        <dbReference type="ChEBI" id="CHEBI:28938"/>
        <dbReference type="EC" id="3.5.1.5"/>
    </reaction>
</comment>
<evidence type="ECO:0000313" key="5">
    <source>
        <dbReference type="Proteomes" id="UP000766904"/>
    </source>
</evidence>
<comment type="caution">
    <text evidence="4">The sequence shown here is derived from an EMBL/GenBank/DDBJ whole genome shotgun (WGS) entry which is preliminary data.</text>
</comment>
<dbReference type="PANTHER" id="PTHR33569">
    <property type="entry name" value="UREASE"/>
    <property type="match status" value="1"/>
</dbReference>
<dbReference type="RefSeq" id="WP_148856481.1">
    <property type="nucleotide sequence ID" value="NZ_PHNJ01000001.1"/>
</dbReference>
<organism evidence="4 5">
    <name type="scientific">Natronococcus pandeyae</name>
    <dbReference type="NCBI Taxonomy" id="2055836"/>
    <lineage>
        <taxon>Archaea</taxon>
        <taxon>Methanobacteriati</taxon>
        <taxon>Methanobacteriota</taxon>
        <taxon>Stenosarchaea group</taxon>
        <taxon>Halobacteria</taxon>
        <taxon>Halobacteriales</taxon>
        <taxon>Natrialbaceae</taxon>
        <taxon>Natronococcus</taxon>
    </lineage>
</organism>
<dbReference type="UniPathway" id="UPA00258">
    <property type="reaction ID" value="UER00370"/>
</dbReference>
<evidence type="ECO:0000256" key="2">
    <source>
        <dbReference type="HAMAP-Rule" id="MF_01954"/>
    </source>
</evidence>
<dbReference type="EMBL" id="PHNJ01000001">
    <property type="protein sequence ID" value="TYL40645.1"/>
    <property type="molecule type" value="Genomic_DNA"/>
</dbReference>
<dbReference type="Pfam" id="PF00699">
    <property type="entry name" value="Urease_beta"/>
    <property type="match status" value="1"/>
</dbReference>
<accession>A0A8J8TTT9</accession>
<gene>
    <name evidence="2" type="primary">ureB</name>
    <name evidence="4" type="ORF">CV102_03505</name>
</gene>
<dbReference type="GO" id="GO:0043419">
    <property type="term" value="P:urea catabolic process"/>
    <property type="evidence" value="ECO:0007669"/>
    <property type="project" value="UniProtKB-UniRule"/>
</dbReference>
<comment type="similarity">
    <text evidence="2">Belongs to the urease beta subunit family.</text>
</comment>
<name>A0A8J8TTT9_9EURY</name>
<dbReference type="GO" id="GO:0009039">
    <property type="term" value="F:urease activity"/>
    <property type="evidence" value="ECO:0007669"/>
    <property type="project" value="UniProtKB-UniRule"/>
</dbReference>
<dbReference type="EC" id="3.5.1.5" evidence="2"/>
<dbReference type="AlphaFoldDB" id="A0A8J8TTT9"/>
<dbReference type="Gene3D" id="2.10.150.10">
    <property type="entry name" value="Urease, beta subunit"/>
    <property type="match status" value="1"/>
</dbReference>
<proteinExistence type="inferred from homology"/>
<evidence type="ECO:0000313" key="4">
    <source>
        <dbReference type="EMBL" id="TYL40645.1"/>
    </source>
</evidence>
<dbReference type="GO" id="GO:0035550">
    <property type="term" value="C:urease complex"/>
    <property type="evidence" value="ECO:0007669"/>
    <property type="project" value="InterPro"/>
</dbReference>
<dbReference type="HAMAP" id="MF_01954">
    <property type="entry name" value="Urease_beta"/>
    <property type="match status" value="1"/>
</dbReference>
<sequence length="147" mass="15599">MSGLVPGELLPASESVMINEDRETTTVTVENTGDRPVQVGSHFHFFEVNPGLRFDRNAAYGMRLDIPAGTAVRFEPGQEREGELVAIGGDRIVHGMCGLVNGPLDDEDVKARAIERAEEGGFLGVDAGDTETGSAGNEETVAPEGDE</sequence>
<reference evidence="4" key="1">
    <citation type="submission" date="2017-11" db="EMBL/GenBank/DDBJ databases">
        <authorList>
            <person name="Kajale S.C."/>
            <person name="Sharma A."/>
        </authorList>
    </citation>
    <scope>NUCLEOTIDE SEQUENCE</scope>
    <source>
        <strain evidence="4">LS1_42</strain>
    </source>
</reference>
<comment type="pathway">
    <text evidence="2">Nitrogen metabolism; urea degradation; CO(2) and NH(3) from urea (urease route): step 1/1.</text>
</comment>
<dbReference type="FunFam" id="2.10.150.10:FF:000001">
    <property type="entry name" value="Urease subunit beta"/>
    <property type="match status" value="1"/>
</dbReference>
<dbReference type="SUPFAM" id="SSF51278">
    <property type="entry name" value="Urease, beta-subunit"/>
    <property type="match status" value="1"/>
</dbReference>
<dbReference type="Proteomes" id="UP000766904">
    <property type="component" value="Unassembled WGS sequence"/>
</dbReference>
<evidence type="ECO:0000256" key="3">
    <source>
        <dbReference type="SAM" id="MobiDB-lite"/>
    </source>
</evidence>
<protein>
    <recommendedName>
        <fullName evidence="2">Urease subunit beta</fullName>
        <ecNumber evidence="2">3.5.1.5</ecNumber>
    </recommendedName>
    <alternativeName>
        <fullName evidence="2">Urea amidohydrolase subunit beta</fullName>
    </alternativeName>
</protein>
<dbReference type="InterPro" id="IPR002019">
    <property type="entry name" value="Urease_beta-like"/>
</dbReference>
<keyword evidence="5" id="KW-1185">Reference proteome</keyword>
<dbReference type="PANTHER" id="PTHR33569:SF1">
    <property type="entry name" value="UREASE"/>
    <property type="match status" value="1"/>
</dbReference>
<evidence type="ECO:0000256" key="1">
    <source>
        <dbReference type="ARBA" id="ARBA00022801"/>
    </source>
</evidence>
<comment type="subunit">
    <text evidence="2">Heterotrimer of UreA (gamma), UreB (beta) and UreC (alpha) subunits. Three heterotrimers associate to form the active enzyme.</text>
</comment>
<feature type="region of interest" description="Disordered" evidence="3">
    <location>
        <begin position="120"/>
        <end position="147"/>
    </location>
</feature>
<comment type="subcellular location">
    <subcellularLocation>
        <location evidence="2">Cytoplasm</location>
    </subcellularLocation>
</comment>
<keyword evidence="1 2" id="KW-0378">Hydrolase</keyword>
<dbReference type="NCBIfam" id="TIGR00192">
    <property type="entry name" value="urease_beta"/>
    <property type="match status" value="1"/>
</dbReference>